<evidence type="ECO:0000256" key="10">
    <source>
        <dbReference type="SAM" id="SignalP"/>
    </source>
</evidence>
<feature type="region of interest" description="Disordered" evidence="8">
    <location>
        <begin position="506"/>
        <end position="531"/>
    </location>
</feature>
<reference evidence="13 14" key="1">
    <citation type="journal article" date="2023" name="G3 (Bethesda)">
        <title>A chromosome-level genome assembly of Zasmidium syzygii isolated from banana leaves.</title>
        <authorList>
            <person name="van Westerhoven A.C."/>
            <person name="Mehrabi R."/>
            <person name="Talebi R."/>
            <person name="Steentjes M.B.F."/>
            <person name="Corcolon B."/>
            <person name="Chong P.A."/>
            <person name="Kema G.H.J."/>
            <person name="Seidl M.F."/>
        </authorList>
    </citation>
    <scope>NUCLEOTIDE SEQUENCE [LARGE SCALE GENOMIC DNA]</scope>
    <source>
        <strain evidence="13 14">P124</strain>
    </source>
</reference>
<dbReference type="SFLD" id="SFLDS00052">
    <property type="entry name" value="Ferric_Reductase_Domain"/>
    <property type="match status" value="1"/>
</dbReference>
<dbReference type="InterPro" id="IPR051410">
    <property type="entry name" value="Ferric/Cupric_Reductase"/>
</dbReference>
<feature type="transmembrane region" description="Helical" evidence="9">
    <location>
        <begin position="160"/>
        <end position="181"/>
    </location>
</feature>
<evidence type="ECO:0000256" key="8">
    <source>
        <dbReference type="SAM" id="MobiDB-lite"/>
    </source>
</evidence>
<feature type="compositionally biased region" description="Low complexity" evidence="8">
    <location>
        <begin position="506"/>
        <end position="517"/>
    </location>
</feature>
<evidence type="ECO:0000256" key="5">
    <source>
        <dbReference type="ARBA" id="ARBA00023002"/>
    </source>
</evidence>
<evidence type="ECO:0000256" key="1">
    <source>
        <dbReference type="ARBA" id="ARBA00004141"/>
    </source>
</evidence>
<evidence type="ECO:0000259" key="11">
    <source>
        <dbReference type="Pfam" id="PF01794"/>
    </source>
</evidence>
<feature type="transmembrane region" description="Helical" evidence="9">
    <location>
        <begin position="243"/>
        <end position="263"/>
    </location>
</feature>
<feature type="transmembrane region" description="Helical" evidence="9">
    <location>
        <begin position="356"/>
        <end position="378"/>
    </location>
</feature>
<proteinExistence type="predicted"/>
<comment type="subcellular location">
    <subcellularLocation>
        <location evidence="1">Membrane</location>
        <topology evidence="1">Multi-pass membrane protein</topology>
    </subcellularLocation>
</comment>
<keyword evidence="14" id="KW-1185">Reference proteome</keyword>
<feature type="domain" description="Ferric reductase NAD binding" evidence="12">
    <location>
        <begin position="608"/>
        <end position="733"/>
    </location>
</feature>
<keyword evidence="2" id="KW-0813">Transport</keyword>
<comment type="caution">
    <text evidence="13">The sequence shown here is derived from an EMBL/GenBank/DDBJ whole genome shotgun (WGS) entry which is preliminary data.</text>
</comment>
<evidence type="ECO:0000256" key="2">
    <source>
        <dbReference type="ARBA" id="ARBA00022448"/>
    </source>
</evidence>
<dbReference type="InterPro" id="IPR039261">
    <property type="entry name" value="FNR_nucleotide-bd"/>
</dbReference>
<keyword evidence="6" id="KW-0406">Ion transport</keyword>
<feature type="signal peptide" evidence="10">
    <location>
        <begin position="1"/>
        <end position="18"/>
    </location>
</feature>
<sequence>MAPKALLLTSLLVTSASAITYLQRSQYCVAACSAALNHVSFDGKQPASASHGSPVPCSDKNYVQSLFYCASIYCTPDEARSGLGYSNATCLSEAGKPLPNYLTFMGHPPSGPAEKVMRVSERDVKKQKYTQSVVPDQDFYDVGYDSTVAQNRATYYNWNFAWALYGYWGLVIFIGMSNRAIQYLRHRRSQLRLDLIKGESFGRQSNSPIARTGTWIRRHLVLPLAFGNHRETPFTVPTRVEGILIGLYVVMNFVFCFPGYHTFEGNLYAAETRIQLGQYFCNRAGTLAIANIPIIWIFATRNDPFLWLTGWSHASFSQFHRWAARTATLLAIAHGAGYSIIDGWEGEYHEAWKKEFWYCGAISVISMSMLVVSSLYFVRNRWYDVFLGIHFIFALMLLVCIWFHVKIQYGAFNGFIWPAVAIWSLDRLLRWTRILCISALPNLKGIKATATFDETKDLIRLDVTEFFKKHAPIPGSFYYVYEPGRLRGYESHPFTLCTWNHAIPASRSSSSMSSLESPIEKEVEKAPQDPSDVKDVELGMVERTPTDDPIPDKRKSAEAHHTFLIRPRNGFTGRLRTKTTASSGETKSKDIRVLIEGPYGCELTLHQYSTVVLVVGGAGITAAISRMYSLLRTAASPHFVRLVWATQKREVVDDICAHELDGVLGNPRLRADFYITSSPTSSSRVGERKSITTLGGGRPDIDAILQEERSRCQGSMAVFCCGPPSMEASTRNGVVKLLGEKGPHVAFYQERFGCFDCCYLFLSLKDAYINLASQHFFAYELTGNMANLQSLPKDILVLLPDYLHNIEDYTNLSSTCRKLRECMQTALPNTILRLAVAQSRVFFRPSPHFLFVAVAREVGHWARQSDANEQEFVEHCRGGVDALLDLALDHCGITMERIRELHRMRCDIINPVTDIIDRCVGDQWHAQEDFWDTVEDAYTIDSDAPETFFHLAIYGELFGPDFEATLNNDSRFRNLKPETRIEFVKYCMTDPAVASTEEYEAAARAVKRTTPYDPDNYSFWDNWNHNIALTWVIKSKTWKPYWKAMREKAGPEFQDDFDDGWFTHNGIDQDWRQRMWENGMLCQGLEGFEMIRPHLQDQWISKVKEWREKIEKLDREPPSTKVGKQTTLEYPYLLGDLRICAAGYVLGT</sequence>
<keyword evidence="7 9" id="KW-0472">Membrane</keyword>
<feature type="transmembrane region" description="Helical" evidence="9">
    <location>
        <begin position="283"/>
        <end position="301"/>
    </location>
</feature>
<dbReference type="InterPro" id="IPR013130">
    <property type="entry name" value="Fe3_Rdtase_TM_dom"/>
</dbReference>
<protein>
    <recommendedName>
        <fullName evidence="15">FAD-binding FR-type domain-containing protein</fullName>
    </recommendedName>
</protein>
<keyword evidence="5" id="KW-0560">Oxidoreductase</keyword>
<evidence type="ECO:0000259" key="12">
    <source>
        <dbReference type="Pfam" id="PF08030"/>
    </source>
</evidence>
<dbReference type="Pfam" id="PF01794">
    <property type="entry name" value="Ferric_reduct"/>
    <property type="match status" value="1"/>
</dbReference>
<evidence type="ECO:0000256" key="6">
    <source>
        <dbReference type="ARBA" id="ARBA00023065"/>
    </source>
</evidence>
<dbReference type="Proteomes" id="UP001305779">
    <property type="component" value="Unassembled WGS sequence"/>
</dbReference>
<dbReference type="PANTHER" id="PTHR32361:SF9">
    <property type="entry name" value="FERRIC REDUCTASE TRANSMEMBRANE COMPONENT 3-RELATED"/>
    <property type="match status" value="1"/>
</dbReference>
<feature type="transmembrane region" description="Helical" evidence="9">
    <location>
        <begin position="385"/>
        <end position="405"/>
    </location>
</feature>
<feature type="compositionally biased region" description="Basic and acidic residues" evidence="8">
    <location>
        <begin position="518"/>
        <end position="531"/>
    </location>
</feature>
<dbReference type="InterPro" id="IPR013121">
    <property type="entry name" value="Fe_red_NAD-bd_6"/>
</dbReference>
<name>A0ABR0E0X6_ZASCE</name>
<evidence type="ECO:0008006" key="15">
    <source>
        <dbReference type="Google" id="ProtNLM"/>
    </source>
</evidence>
<dbReference type="EMBL" id="JAXOVC010000012">
    <property type="protein sequence ID" value="KAK4495065.1"/>
    <property type="molecule type" value="Genomic_DNA"/>
</dbReference>
<organism evidence="13 14">
    <name type="scientific">Zasmidium cellare</name>
    <name type="common">Wine cellar mold</name>
    <name type="synonym">Racodium cellare</name>
    <dbReference type="NCBI Taxonomy" id="395010"/>
    <lineage>
        <taxon>Eukaryota</taxon>
        <taxon>Fungi</taxon>
        <taxon>Dikarya</taxon>
        <taxon>Ascomycota</taxon>
        <taxon>Pezizomycotina</taxon>
        <taxon>Dothideomycetes</taxon>
        <taxon>Dothideomycetidae</taxon>
        <taxon>Mycosphaerellales</taxon>
        <taxon>Mycosphaerellaceae</taxon>
        <taxon>Zasmidium</taxon>
    </lineage>
</organism>
<evidence type="ECO:0000256" key="4">
    <source>
        <dbReference type="ARBA" id="ARBA00022989"/>
    </source>
</evidence>
<keyword evidence="4 9" id="KW-1133">Transmembrane helix</keyword>
<accession>A0ABR0E0X6</accession>
<evidence type="ECO:0000256" key="9">
    <source>
        <dbReference type="SAM" id="Phobius"/>
    </source>
</evidence>
<feature type="domain" description="Ferric oxidoreductase" evidence="11">
    <location>
        <begin position="284"/>
        <end position="400"/>
    </location>
</feature>
<evidence type="ECO:0000256" key="3">
    <source>
        <dbReference type="ARBA" id="ARBA00022692"/>
    </source>
</evidence>
<keyword evidence="3 9" id="KW-0812">Transmembrane</keyword>
<dbReference type="SFLD" id="SFLDG01168">
    <property type="entry name" value="Ferric_reductase_subgroup_(FRE"/>
    <property type="match status" value="1"/>
</dbReference>
<dbReference type="PANTHER" id="PTHR32361">
    <property type="entry name" value="FERRIC/CUPRIC REDUCTASE TRANSMEMBRANE COMPONENT"/>
    <property type="match status" value="1"/>
</dbReference>
<dbReference type="CDD" id="cd06186">
    <property type="entry name" value="NOX_Duox_like_FAD_NADP"/>
    <property type="match status" value="1"/>
</dbReference>
<evidence type="ECO:0000313" key="14">
    <source>
        <dbReference type="Proteomes" id="UP001305779"/>
    </source>
</evidence>
<evidence type="ECO:0000256" key="7">
    <source>
        <dbReference type="ARBA" id="ARBA00023136"/>
    </source>
</evidence>
<dbReference type="Gene3D" id="3.40.50.80">
    <property type="entry name" value="Nucleotide-binding domain of ferredoxin-NADP reductase (FNR) module"/>
    <property type="match status" value="1"/>
</dbReference>
<gene>
    <name evidence="13" type="ORF">PRZ48_013392</name>
</gene>
<keyword evidence="10" id="KW-0732">Signal</keyword>
<dbReference type="Pfam" id="PF08030">
    <property type="entry name" value="NAD_binding_6"/>
    <property type="match status" value="1"/>
</dbReference>
<evidence type="ECO:0000313" key="13">
    <source>
        <dbReference type="EMBL" id="KAK4495065.1"/>
    </source>
</evidence>
<feature type="chain" id="PRO_5047206557" description="FAD-binding FR-type domain-containing protein" evidence="10">
    <location>
        <begin position="19"/>
        <end position="1148"/>
    </location>
</feature>
<dbReference type="SUPFAM" id="SSF52343">
    <property type="entry name" value="Ferredoxin reductase-like, C-terminal NADP-linked domain"/>
    <property type="match status" value="1"/>
</dbReference>